<feature type="compositionally biased region" description="Polar residues" evidence="1">
    <location>
        <begin position="132"/>
        <end position="142"/>
    </location>
</feature>
<comment type="caution">
    <text evidence="2">The sequence shown here is derived from an EMBL/GenBank/DDBJ whole genome shotgun (WGS) entry which is preliminary data.</text>
</comment>
<evidence type="ECO:0000313" key="2">
    <source>
        <dbReference type="EMBL" id="KAF6328934.1"/>
    </source>
</evidence>
<reference evidence="2 3" key="1">
    <citation type="journal article" date="2020" name="Nature">
        <title>Six reference-quality genomes reveal evolution of bat adaptations.</title>
        <authorList>
            <person name="Jebb D."/>
            <person name="Huang Z."/>
            <person name="Pippel M."/>
            <person name="Hughes G.M."/>
            <person name="Lavrichenko K."/>
            <person name="Devanna P."/>
            <person name="Winkler S."/>
            <person name="Jermiin L.S."/>
            <person name="Skirmuntt E.C."/>
            <person name="Katzourakis A."/>
            <person name="Burkitt-Gray L."/>
            <person name="Ray D.A."/>
            <person name="Sullivan K.A.M."/>
            <person name="Roscito J.G."/>
            <person name="Kirilenko B.M."/>
            <person name="Davalos L.M."/>
            <person name="Corthals A.P."/>
            <person name="Power M.L."/>
            <person name="Jones G."/>
            <person name="Ransome R.D."/>
            <person name="Dechmann D.K.N."/>
            <person name="Locatelli A.G."/>
            <person name="Puechmaille S.J."/>
            <person name="Fedrigo O."/>
            <person name="Jarvis E.D."/>
            <person name="Hiller M."/>
            <person name="Vernes S.C."/>
            <person name="Myers E.W."/>
            <person name="Teeling E.C."/>
        </authorList>
    </citation>
    <scope>NUCLEOTIDE SEQUENCE [LARGE SCALE GENOMIC DNA]</scope>
    <source>
        <strain evidence="2">MPipKuh1</strain>
        <tissue evidence="2">Flight muscle</tissue>
    </source>
</reference>
<dbReference type="AlphaFoldDB" id="A0A7J7VUV4"/>
<proteinExistence type="predicted"/>
<feature type="region of interest" description="Disordered" evidence="1">
    <location>
        <begin position="120"/>
        <end position="157"/>
    </location>
</feature>
<keyword evidence="3" id="KW-1185">Reference proteome</keyword>
<dbReference type="Proteomes" id="UP000558488">
    <property type="component" value="Unassembled WGS sequence"/>
</dbReference>
<dbReference type="EMBL" id="JACAGB010000013">
    <property type="protein sequence ID" value="KAF6328934.1"/>
    <property type="molecule type" value="Genomic_DNA"/>
</dbReference>
<gene>
    <name evidence="2" type="ORF">mPipKuh1_008268</name>
</gene>
<evidence type="ECO:0000256" key="1">
    <source>
        <dbReference type="SAM" id="MobiDB-lite"/>
    </source>
</evidence>
<evidence type="ECO:0000313" key="3">
    <source>
        <dbReference type="Proteomes" id="UP000558488"/>
    </source>
</evidence>
<accession>A0A7J7VUV4</accession>
<organism evidence="2 3">
    <name type="scientific">Pipistrellus kuhlii</name>
    <name type="common">Kuhl's pipistrelle</name>
    <dbReference type="NCBI Taxonomy" id="59472"/>
    <lineage>
        <taxon>Eukaryota</taxon>
        <taxon>Metazoa</taxon>
        <taxon>Chordata</taxon>
        <taxon>Craniata</taxon>
        <taxon>Vertebrata</taxon>
        <taxon>Euteleostomi</taxon>
        <taxon>Mammalia</taxon>
        <taxon>Eutheria</taxon>
        <taxon>Laurasiatheria</taxon>
        <taxon>Chiroptera</taxon>
        <taxon>Yangochiroptera</taxon>
        <taxon>Vespertilionidae</taxon>
        <taxon>Pipistrellus</taxon>
    </lineage>
</organism>
<name>A0A7J7VUV4_PIPKU</name>
<sequence length="157" mass="16890">MGAPPQSICAASKRVVRSEWLGYLPIWKPLSHSCPPPSTSLTPDFRLCTSFSLEPQLSALQHQRRTLQAALRLGQEFSRVPSVAPQESHGNWTCSLRASKLSFTPLCLCALGSPQPRSHVPVSGQGFGSLSGHAQSSHSLTPPASGEEVDRWVPLPG</sequence>
<protein>
    <submittedName>
        <fullName evidence="2">Uncharacterized protein</fullName>
    </submittedName>
</protein>